<dbReference type="EMBL" id="JBICBT010000827">
    <property type="protein sequence ID" value="KAL3098298.1"/>
    <property type="molecule type" value="Genomic_DNA"/>
</dbReference>
<comment type="caution">
    <text evidence="1">The sequence shown here is derived from an EMBL/GenBank/DDBJ whole genome shotgun (WGS) entry which is preliminary data.</text>
</comment>
<organism evidence="1 2">
    <name type="scientific">Heterodera trifolii</name>
    <dbReference type="NCBI Taxonomy" id="157864"/>
    <lineage>
        <taxon>Eukaryota</taxon>
        <taxon>Metazoa</taxon>
        <taxon>Ecdysozoa</taxon>
        <taxon>Nematoda</taxon>
        <taxon>Chromadorea</taxon>
        <taxon>Rhabditida</taxon>
        <taxon>Tylenchina</taxon>
        <taxon>Tylenchomorpha</taxon>
        <taxon>Tylenchoidea</taxon>
        <taxon>Heteroderidae</taxon>
        <taxon>Heteroderinae</taxon>
        <taxon>Heterodera</taxon>
    </lineage>
</organism>
<gene>
    <name evidence="1" type="ORF">niasHT_020598</name>
</gene>
<keyword evidence="2" id="KW-1185">Reference proteome</keyword>
<reference evidence="1 2" key="1">
    <citation type="submission" date="2024-10" db="EMBL/GenBank/DDBJ databases">
        <authorList>
            <person name="Kim D."/>
        </authorList>
    </citation>
    <scope>NUCLEOTIDE SEQUENCE [LARGE SCALE GENOMIC DNA]</scope>
    <source>
        <strain evidence="1">BH-2024</strain>
    </source>
</reference>
<evidence type="ECO:0000313" key="1">
    <source>
        <dbReference type="EMBL" id="KAL3098298.1"/>
    </source>
</evidence>
<sequence>MEFRGTKKFRKSEVGIPRPKNFSEVGSRNSEAQKFFGSRKSEFRAIPAIYNKKRGATFEALTFEDPTFEDPTFEDPTFEDPTFEDPTFEDLTFEDPTFADIPDI</sequence>
<proteinExistence type="predicted"/>
<dbReference type="AlphaFoldDB" id="A0ABD2K5X5"/>
<protein>
    <submittedName>
        <fullName evidence="1">Uncharacterized protein</fullName>
    </submittedName>
</protein>
<name>A0ABD2K5X5_9BILA</name>
<dbReference type="Proteomes" id="UP001620626">
    <property type="component" value="Unassembled WGS sequence"/>
</dbReference>
<evidence type="ECO:0000313" key="2">
    <source>
        <dbReference type="Proteomes" id="UP001620626"/>
    </source>
</evidence>
<accession>A0ABD2K5X5</accession>